<comment type="similarity">
    <text evidence="1">Belongs to the short-chain dehydrogenases/reductases (SDR) family.</text>
</comment>
<dbReference type="InterPro" id="IPR020904">
    <property type="entry name" value="Sc_DH/Rdtase_CS"/>
</dbReference>
<keyword evidence="2" id="KW-0560">Oxidoreductase</keyword>
<reference evidence="4" key="1">
    <citation type="journal article" date="2014" name="Int. J. Syst. Evol. Microbiol.">
        <title>Complete genome sequence of Corynebacterium casei LMG S-19264T (=DSM 44701T), isolated from a smear-ripened cheese.</title>
        <authorList>
            <consortium name="US DOE Joint Genome Institute (JGI-PGF)"/>
            <person name="Walter F."/>
            <person name="Albersmeier A."/>
            <person name="Kalinowski J."/>
            <person name="Ruckert C."/>
        </authorList>
    </citation>
    <scope>NUCLEOTIDE SEQUENCE</scope>
    <source>
        <strain evidence="4">CGMCC 4.7306</strain>
    </source>
</reference>
<comment type="caution">
    <text evidence="4">The sequence shown here is derived from an EMBL/GenBank/DDBJ whole genome shotgun (WGS) entry which is preliminary data.</text>
</comment>
<accession>A0A917W1N5</accession>
<evidence type="ECO:0000256" key="1">
    <source>
        <dbReference type="ARBA" id="ARBA00006484"/>
    </source>
</evidence>
<dbReference type="SMART" id="SM00822">
    <property type="entry name" value="PKS_KR"/>
    <property type="match status" value="1"/>
</dbReference>
<reference evidence="4" key="2">
    <citation type="submission" date="2020-09" db="EMBL/GenBank/DDBJ databases">
        <authorList>
            <person name="Sun Q."/>
            <person name="Zhou Y."/>
        </authorList>
    </citation>
    <scope>NUCLEOTIDE SEQUENCE</scope>
    <source>
        <strain evidence="4">CGMCC 4.7306</strain>
    </source>
</reference>
<dbReference type="SUPFAM" id="SSF51735">
    <property type="entry name" value="NAD(P)-binding Rossmann-fold domains"/>
    <property type="match status" value="1"/>
</dbReference>
<name>A0A917W1N5_9ACTN</name>
<organism evidence="4 5">
    <name type="scientific">Microlunatus endophyticus</name>
    <dbReference type="NCBI Taxonomy" id="1716077"/>
    <lineage>
        <taxon>Bacteria</taxon>
        <taxon>Bacillati</taxon>
        <taxon>Actinomycetota</taxon>
        <taxon>Actinomycetes</taxon>
        <taxon>Propionibacteriales</taxon>
        <taxon>Propionibacteriaceae</taxon>
        <taxon>Microlunatus</taxon>
    </lineage>
</organism>
<dbReference type="PANTHER" id="PTHR42879">
    <property type="entry name" value="3-OXOACYL-(ACYL-CARRIER-PROTEIN) REDUCTASE"/>
    <property type="match status" value="1"/>
</dbReference>
<evidence type="ECO:0000259" key="3">
    <source>
        <dbReference type="SMART" id="SM00822"/>
    </source>
</evidence>
<dbReference type="FunFam" id="3.40.50.720:FF:000173">
    <property type="entry name" value="3-oxoacyl-[acyl-carrier protein] reductase"/>
    <property type="match status" value="1"/>
</dbReference>
<sequence length="262" mass="26678">MITADADRGIPVGVLTGRTALITGAAHGIGEAIALAYADAGAWLVLLDRDAGARLDSVRDACTALGVEAVSIAADVSDQGQLERAYAEGRAALGAIDVVVNNAGILSEHTVTGMPTELWDEMIAVNLRSVFLSCRIALPSMLEGGFGRIINISSQLGQRGGPGFAHYAAAKAGVIGFTKSLARELGDSGVTANCIAPGPIDTGIGGGSLSPEWSRSLMAGLPMKRSGHAREVAPTAVLLASEPGGNIYTGQTLTPNSGDVMQ</sequence>
<dbReference type="PANTHER" id="PTHR42879:SF2">
    <property type="entry name" value="3-OXOACYL-[ACYL-CARRIER-PROTEIN] REDUCTASE FABG"/>
    <property type="match status" value="1"/>
</dbReference>
<proteinExistence type="inferred from homology"/>
<dbReference type="Proteomes" id="UP000613840">
    <property type="component" value="Unassembled WGS sequence"/>
</dbReference>
<dbReference type="EMBL" id="BMMZ01000003">
    <property type="protein sequence ID" value="GGL57052.1"/>
    <property type="molecule type" value="Genomic_DNA"/>
</dbReference>
<evidence type="ECO:0000313" key="4">
    <source>
        <dbReference type="EMBL" id="GGL57052.1"/>
    </source>
</evidence>
<dbReference type="PRINTS" id="PR00081">
    <property type="entry name" value="GDHRDH"/>
</dbReference>
<dbReference type="GO" id="GO:0016491">
    <property type="term" value="F:oxidoreductase activity"/>
    <property type="evidence" value="ECO:0007669"/>
    <property type="project" value="UniProtKB-KW"/>
</dbReference>
<protein>
    <submittedName>
        <fullName evidence="4">3-oxoacyl-ACP reductase</fullName>
    </submittedName>
</protein>
<feature type="domain" description="Ketoreductase" evidence="3">
    <location>
        <begin position="18"/>
        <end position="198"/>
    </location>
</feature>
<dbReference type="Gene3D" id="3.40.50.720">
    <property type="entry name" value="NAD(P)-binding Rossmann-like Domain"/>
    <property type="match status" value="1"/>
</dbReference>
<evidence type="ECO:0000256" key="2">
    <source>
        <dbReference type="ARBA" id="ARBA00023002"/>
    </source>
</evidence>
<dbReference type="Pfam" id="PF13561">
    <property type="entry name" value="adh_short_C2"/>
    <property type="match status" value="1"/>
</dbReference>
<gene>
    <name evidence="4" type="ORF">GCM10011575_14330</name>
</gene>
<keyword evidence="5" id="KW-1185">Reference proteome</keyword>
<dbReference type="InterPro" id="IPR036291">
    <property type="entry name" value="NAD(P)-bd_dom_sf"/>
</dbReference>
<dbReference type="GO" id="GO:0032787">
    <property type="term" value="P:monocarboxylic acid metabolic process"/>
    <property type="evidence" value="ECO:0007669"/>
    <property type="project" value="UniProtKB-ARBA"/>
</dbReference>
<dbReference type="InterPro" id="IPR002347">
    <property type="entry name" value="SDR_fam"/>
</dbReference>
<dbReference type="PRINTS" id="PR00080">
    <property type="entry name" value="SDRFAMILY"/>
</dbReference>
<dbReference type="RefSeq" id="WP_229669813.1">
    <property type="nucleotide sequence ID" value="NZ_BMMZ01000003.1"/>
</dbReference>
<dbReference type="InterPro" id="IPR057326">
    <property type="entry name" value="KR_dom"/>
</dbReference>
<dbReference type="PROSITE" id="PS00061">
    <property type="entry name" value="ADH_SHORT"/>
    <property type="match status" value="1"/>
</dbReference>
<dbReference type="InterPro" id="IPR050259">
    <property type="entry name" value="SDR"/>
</dbReference>
<dbReference type="AlphaFoldDB" id="A0A917W1N5"/>
<evidence type="ECO:0000313" key="5">
    <source>
        <dbReference type="Proteomes" id="UP000613840"/>
    </source>
</evidence>